<gene>
    <name evidence="2" type="ORF">SAMN05216251_10245</name>
</gene>
<organism evidence="2 3">
    <name type="scientific">Actinacidiphila alni</name>
    <dbReference type="NCBI Taxonomy" id="380248"/>
    <lineage>
        <taxon>Bacteria</taxon>
        <taxon>Bacillati</taxon>
        <taxon>Actinomycetota</taxon>
        <taxon>Actinomycetes</taxon>
        <taxon>Kitasatosporales</taxon>
        <taxon>Streptomycetaceae</taxon>
        <taxon>Actinacidiphila</taxon>
    </lineage>
</organism>
<evidence type="ECO:0000313" key="3">
    <source>
        <dbReference type="Proteomes" id="UP000199323"/>
    </source>
</evidence>
<dbReference type="STRING" id="380248.SAMN05216251_10245"/>
<dbReference type="OrthoDB" id="116343at2"/>
<dbReference type="PANTHER" id="PTHR43162:SF1">
    <property type="entry name" value="PRESTALK A DIFFERENTIATION PROTEIN A"/>
    <property type="match status" value="1"/>
</dbReference>
<dbReference type="AlphaFoldDB" id="A0A1I1YID5"/>
<dbReference type="EMBL" id="FONG01000002">
    <property type="protein sequence ID" value="SFE19317.1"/>
    <property type="molecule type" value="Genomic_DNA"/>
</dbReference>
<sequence>MHTIAVFGATGRVGAATVRRLGRAGASVRAVVRTDPAGVRIEGAASVVRADLLDPASIAAAVAGCDKAQVICPLPPRADDPAARMAAVTDALVAGLHAAPAVEILAVSDYGAELPSGTGITGPFHRLEARLGELPNPLTFVRSAEHMHNWARQVPEAVRTGRLASMHQPLTKRFPTVHAPDVGVLTADLLLAPAADSPRVVHVEGPDRPTALDVAAALTAITGTDIAPFEPPRPAWESALTTAGATLAMAGLITELFDAHNAGRIGTPPGADVRYGTTSLADGLAAALSRERLSR</sequence>
<proteinExistence type="predicted"/>
<dbReference type="PANTHER" id="PTHR43162">
    <property type="match status" value="1"/>
</dbReference>
<dbReference type="Pfam" id="PF13460">
    <property type="entry name" value="NAD_binding_10"/>
    <property type="match status" value="1"/>
</dbReference>
<keyword evidence="3" id="KW-1185">Reference proteome</keyword>
<feature type="domain" description="NAD(P)-binding" evidence="1">
    <location>
        <begin position="8"/>
        <end position="113"/>
    </location>
</feature>
<dbReference type="Gene3D" id="3.90.25.10">
    <property type="entry name" value="UDP-galactose 4-epimerase, domain 1"/>
    <property type="match status" value="1"/>
</dbReference>
<evidence type="ECO:0000313" key="2">
    <source>
        <dbReference type="EMBL" id="SFE19317.1"/>
    </source>
</evidence>
<dbReference type="Proteomes" id="UP000199323">
    <property type="component" value="Unassembled WGS sequence"/>
</dbReference>
<dbReference type="InterPro" id="IPR016040">
    <property type="entry name" value="NAD(P)-bd_dom"/>
</dbReference>
<dbReference type="InterPro" id="IPR051604">
    <property type="entry name" value="Ergot_Alk_Oxidoreductase"/>
</dbReference>
<name>A0A1I1YID5_9ACTN</name>
<dbReference type="SUPFAM" id="SSF51735">
    <property type="entry name" value="NAD(P)-binding Rossmann-fold domains"/>
    <property type="match status" value="1"/>
</dbReference>
<accession>A0A1I1YID5</accession>
<protein>
    <submittedName>
        <fullName evidence="2">Uncharacterized conserved protein YbjT, contains NAD(P)-binding and DUF2867 domains</fullName>
    </submittedName>
</protein>
<dbReference type="RefSeq" id="WP_093711791.1">
    <property type="nucleotide sequence ID" value="NZ_FONG01000002.1"/>
</dbReference>
<evidence type="ECO:0000259" key="1">
    <source>
        <dbReference type="Pfam" id="PF13460"/>
    </source>
</evidence>
<dbReference type="InterPro" id="IPR036291">
    <property type="entry name" value="NAD(P)-bd_dom_sf"/>
</dbReference>
<dbReference type="Gene3D" id="3.40.50.720">
    <property type="entry name" value="NAD(P)-binding Rossmann-like Domain"/>
    <property type="match status" value="1"/>
</dbReference>
<reference evidence="2 3" key="1">
    <citation type="submission" date="2016-10" db="EMBL/GenBank/DDBJ databases">
        <authorList>
            <person name="de Groot N.N."/>
        </authorList>
    </citation>
    <scope>NUCLEOTIDE SEQUENCE [LARGE SCALE GENOMIC DNA]</scope>
    <source>
        <strain evidence="2 3">CGMCC 4.3510</strain>
    </source>
</reference>